<comment type="caution">
    <text evidence="2">The sequence shown here is derived from an EMBL/GenBank/DDBJ whole genome shotgun (WGS) entry which is preliminary data.</text>
</comment>
<evidence type="ECO:0000313" key="3">
    <source>
        <dbReference type="Proteomes" id="UP000028837"/>
    </source>
</evidence>
<feature type="compositionally biased region" description="Low complexity" evidence="1">
    <location>
        <begin position="462"/>
        <end position="501"/>
    </location>
</feature>
<dbReference type="VEuPathDB" id="ToxoDB:TGDOM2_202080"/>
<evidence type="ECO:0000256" key="1">
    <source>
        <dbReference type="SAM" id="MobiDB-lite"/>
    </source>
</evidence>
<reference evidence="2 3" key="1">
    <citation type="submission" date="2014-02" db="EMBL/GenBank/DDBJ databases">
        <authorList>
            <person name="Sibley D."/>
            <person name="Venepally P."/>
            <person name="Karamycheva S."/>
            <person name="Hadjithomas M."/>
            <person name="Khan A."/>
            <person name="Brunk B."/>
            <person name="Roos D."/>
            <person name="Caler E."/>
            <person name="Lorenzi H."/>
        </authorList>
    </citation>
    <scope>NUCLEOTIDE SEQUENCE [LARGE SCALE GENOMIC DNA]</scope>
    <source>
        <strain evidence="2 3">GAB2-2007-GAL-DOM2</strain>
    </source>
</reference>
<feature type="compositionally biased region" description="Low complexity" evidence="1">
    <location>
        <begin position="1172"/>
        <end position="1191"/>
    </location>
</feature>
<feature type="region of interest" description="Disordered" evidence="1">
    <location>
        <begin position="356"/>
        <end position="379"/>
    </location>
</feature>
<sequence length="1293" mass="140594">MSVPWRLRGGRVPVERRPGAATCSLRGVSAASHSSAVSPVSLSASAQSSSSFSFPSSYSSICASFSAGCPLRTESSAPSPAYSLFSPPAYSLFSSFYSSSPSLFPLWLSVSPSPVPLGLVGSCPTRAEVASKAPSLRLSSSTVSRSERLAQTLLTLLPPRSALRREGHPSSRSWPREFMSSSPLSSSSRFPLGARALHSSSQLPFFSLSPRGLSCLRSRSPLPFDPQQSNRVSVSWSCSSDFRFFPPAPQATSSRRVDTSSRADTSRCSYSRPRCAYTVARCIYTGSVAARETGEKTRDAPAGLGHSPSVADLKRVTAPCLPPSQVSSFSGDSRWIDSRSEGADNRVQSLAGQAAACAPQTRQRRPRLPACSSESHGERRQELDLAKWIAKTRDGPRESRAHLNAQVEPEMLAKKQTASVFWGRPDGRFPPFSPTESPLPRPACDSSCISFSPDPSSPFPSSPVSSSSSCSPFSSSPVSASSCSSPVFSSSSSSSACVSPSPLSRFAAGRMQSELGALESALPPAGSWARGARASEGVRVPAPAFSFSGETPTTFSEFDRRSVSPPTLPCSFHRSAAAIQSENRRSREERQPQDDLAPRAPPLGDRQVNRDRGDRGGVGDRGRQGDREGERGRVPERGRKRDDPERTQRVERRQGVSSRAKKARTVVGKLMEDAVDLVEAFEAFRDDTKTDLGERRGKLHAYQTDIFKIHLQIAQHVHEATEDELLELRGHVEALLMRQKLVVDRRLLLPLLEELYKREMVDSIRMSTLVRYFRDLCDTNQGDSPAADGLIKRVHASIMGRQQEFLDNRDLGNALLLFLYNSCLLRLPTGALYPEWARRSVAAEAERGGSHAPLKISPPLVVFVSRILIAERCGAPGVWHAVLNLTLSIDPRTSPFFFAASPLITESESSPAERKSAFLSGGEQTFLQAADAAQGDFRGGQEEANDAVCRYTPGDEAQWLANATRTASGAAAMGIPFHPALEIIFDRVAETVKDERTAAFQTLFACQAERHSCRLLQYIWSLCFYNFHLHAHFPAILHAACKHGRLEHAAQYLLNFSSPAFVPFQMAEAVMFAVRETGERVQRDLSVLCKEHLDDILTCVRPSCAAWASNFLSPHPSFRADFERHLTLNSVRFAFINRRGVSCLHLLDLKGDVRGATKQQSQSYLASDETPESLSSPASSSPSSCSSPFSSPSSSASSVSRSAGAPVCVVLIDLARQPRDVTRELLPGLLGGHRLHNRLLRRLGWDVRVVCQSDWDALNTSGKAALIQKILERHAPANRVSGAGPSPLEADSG</sequence>
<accession>A0A086K9L5</accession>
<feature type="region of interest" description="Disordered" evidence="1">
    <location>
        <begin position="1160"/>
        <end position="1191"/>
    </location>
</feature>
<feature type="compositionally biased region" description="Pro residues" evidence="1">
    <location>
        <begin position="431"/>
        <end position="441"/>
    </location>
</feature>
<feature type="region of interest" description="Disordered" evidence="1">
    <location>
        <begin position="423"/>
        <end position="501"/>
    </location>
</feature>
<feature type="region of interest" description="Disordered" evidence="1">
    <location>
        <begin position="521"/>
        <end position="664"/>
    </location>
</feature>
<feature type="compositionally biased region" description="Basic and acidic residues" evidence="1">
    <location>
        <begin position="582"/>
        <end position="597"/>
    </location>
</feature>
<dbReference type="EMBL" id="AHZU02000718">
    <property type="protein sequence ID" value="KFG41083.1"/>
    <property type="molecule type" value="Genomic_DNA"/>
</dbReference>
<protein>
    <recommendedName>
        <fullName evidence="4">RAP domain-containing protein</fullName>
    </recommendedName>
</protein>
<name>A0A086K9L5_TOXGO</name>
<dbReference type="Proteomes" id="UP000028837">
    <property type="component" value="Unassembled WGS sequence"/>
</dbReference>
<proteinExistence type="predicted"/>
<gene>
    <name evidence="2" type="ORF">TGDOM2_202080</name>
</gene>
<evidence type="ECO:0008006" key="4">
    <source>
        <dbReference type="Google" id="ProtNLM"/>
    </source>
</evidence>
<organism evidence="2 3">
    <name type="scientific">Toxoplasma gondii GAB2-2007-GAL-DOM2</name>
    <dbReference type="NCBI Taxonomy" id="1130820"/>
    <lineage>
        <taxon>Eukaryota</taxon>
        <taxon>Sar</taxon>
        <taxon>Alveolata</taxon>
        <taxon>Apicomplexa</taxon>
        <taxon>Conoidasida</taxon>
        <taxon>Coccidia</taxon>
        <taxon>Eucoccidiorida</taxon>
        <taxon>Eimeriorina</taxon>
        <taxon>Sarcocystidae</taxon>
        <taxon>Toxoplasma</taxon>
    </lineage>
</organism>
<evidence type="ECO:0000313" key="2">
    <source>
        <dbReference type="EMBL" id="KFG41083.1"/>
    </source>
</evidence>
<feature type="compositionally biased region" description="Basic and acidic residues" evidence="1">
    <location>
        <begin position="607"/>
        <end position="654"/>
    </location>
</feature>
<feature type="region of interest" description="Disordered" evidence="1">
    <location>
        <begin position="161"/>
        <end position="182"/>
    </location>
</feature>
<dbReference type="OrthoDB" id="333644at2759"/>